<keyword evidence="6 8" id="KW-0627">Porphyrin biosynthesis</keyword>
<evidence type="ECO:0000256" key="10">
    <source>
        <dbReference type="PIRSR" id="PIRSR000445-2"/>
    </source>
</evidence>
<dbReference type="SUPFAM" id="SSF69075">
    <property type="entry name" value="Glutamyl tRNA-reductase dimerization domain"/>
    <property type="match status" value="1"/>
</dbReference>
<organism evidence="17 18">
    <name type="scientific">Campylobacter sputorum subsp. sputorum</name>
    <dbReference type="NCBI Taxonomy" id="32024"/>
    <lineage>
        <taxon>Bacteria</taxon>
        <taxon>Pseudomonadati</taxon>
        <taxon>Campylobacterota</taxon>
        <taxon>Epsilonproteobacteria</taxon>
        <taxon>Campylobacterales</taxon>
        <taxon>Campylobacteraceae</taxon>
        <taxon>Campylobacter</taxon>
    </lineage>
</organism>
<dbReference type="SUPFAM" id="SSF69742">
    <property type="entry name" value="Glutamyl tRNA-reductase catalytic, N-terminal domain"/>
    <property type="match status" value="1"/>
</dbReference>
<comment type="pathway">
    <text evidence="1 8 13">Porphyrin-containing compound metabolism; protoporphyrin-IX biosynthesis; 5-aminolevulinate from L-glutamyl-tRNA(Glu): step 1/2.</text>
</comment>
<comment type="similarity">
    <text evidence="2 8 13">Belongs to the glutamyl-tRNA reductase family.</text>
</comment>
<comment type="miscellaneous">
    <text evidence="8">During catalysis, the active site Cys acts as a nucleophile attacking the alpha-carbonyl group of tRNA-bound glutamate with the formation of a thioester intermediate between enzyme and glutamate, and the concomitant release of tRNA(Glu). The thioester intermediate is finally reduced by direct hydride transfer from NADPH, to form the product GSA.</text>
</comment>
<dbReference type="InterPro" id="IPR036453">
    <property type="entry name" value="GluRdtase_dimer_dom_sf"/>
</dbReference>
<proteinExistence type="inferred from homology"/>
<evidence type="ECO:0000256" key="5">
    <source>
        <dbReference type="ARBA" id="ARBA00023002"/>
    </source>
</evidence>
<feature type="domain" description="Tetrapyrrole biosynthesis glutamyl-tRNA reductase dimerisation" evidence="14">
    <location>
        <begin position="316"/>
        <end position="413"/>
    </location>
</feature>
<feature type="binding site" evidence="8 10">
    <location>
        <position position="121"/>
    </location>
    <ligand>
        <name>substrate</name>
    </ligand>
</feature>
<accession>A0A381DGU6</accession>
<evidence type="ECO:0000259" key="14">
    <source>
        <dbReference type="Pfam" id="PF00745"/>
    </source>
</evidence>
<dbReference type="EMBL" id="UFVD01000001">
    <property type="protein sequence ID" value="SUX09583.1"/>
    <property type="molecule type" value="Genomic_DNA"/>
</dbReference>
<dbReference type="InterPro" id="IPR036291">
    <property type="entry name" value="NAD(P)-bd_dom_sf"/>
</dbReference>
<evidence type="ECO:0000256" key="3">
    <source>
        <dbReference type="ARBA" id="ARBA00012970"/>
    </source>
</evidence>
<feature type="binding site" evidence="8 11">
    <location>
        <begin position="190"/>
        <end position="195"/>
    </location>
    <ligand>
        <name>NADP(+)</name>
        <dbReference type="ChEBI" id="CHEBI:58349"/>
    </ligand>
</feature>
<comment type="subunit">
    <text evidence="8">Homodimer.</text>
</comment>
<name>A0A381DGU6_9BACT</name>
<feature type="active site" description="Nucleophile" evidence="8 9">
    <location>
        <position position="51"/>
    </location>
</feature>
<evidence type="ECO:0000313" key="18">
    <source>
        <dbReference type="Proteomes" id="UP000254920"/>
    </source>
</evidence>
<evidence type="ECO:0000256" key="9">
    <source>
        <dbReference type="PIRSR" id="PIRSR000445-1"/>
    </source>
</evidence>
<dbReference type="RefSeq" id="WP_089182384.1">
    <property type="nucleotide sequence ID" value="NZ_CP043427.1"/>
</dbReference>
<comment type="domain">
    <text evidence="8">Possesses an unusual extended V-shaped dimeric structure with each monomer consisting of three distinct domains arranged along a curved 'spinal' alpha-helix. The N-terminal catalytic domain specifically recognizes the glutamate moiety of the substrate. The second domain is the NADPH-binding domain, and the third C-terminal domain is responsible for dimerization.</text>
</comment>
<keyword evidence="5 8" id="KW-0560">Oxidoreductase</keyword>
<dbReference type="EC" id="1.2.1.70" evidence="3 8"/>
<dbReference type="GO" id="GO:0019353">
    <property type="term" value="P:protoporphyrinogen IX biosynthetic process from glutamate"/>
    <property type="evidence" value="ECO:0007669"/>
    <property type="project" value="TreeGrafter"/>
</dbReference>
<dbReference type="InterPro" id="IPR006151">
    <property type="entry name" value="Shikm_DH/Glu-tRNA_Rdtase"/>
</dbReference>
<dbReference type="FunFam" id="3.30.460.30:FF:000001">
    <property type="entry name" value="Glutamyl-tRNA reductase"/>
    <property type="match status" value="1"/>
</dbReference>
<dbReference type="SUPFAM" id="SSF51735">
    <property type="entry name" value="NAD(P)-binding Rossmann-fold domains"/>
    <property type="match status" value="1"/>
</dbReference>
<dbReference type="InterPro" id="IPR018214">
    <property type="entry name" value="GluRdtase_CS"/>
</dbReference>
<comment type="catalytic activity">
    <reaction evidence="7 8 13">
        <text>(S)-4-amino-5-oxopentanoate + tRNA(Glu) + NADP(+) = L-glutamyl-tRNA(Glu) + NADPH + H(+)</text>
        <dbReference type="Rhea" id="RHEA:12344"/>
        <dbReference type="Rhea" id="RHEA-COMP:9663"/>
        <dbReference type="Rhea" id="RHEA-COMP:9680"/>
        <dbReference type="ChEBI" id="CHEBI:15378"/>
        <dbReference type="ChEBI" id="CHEBI:57501"/>
        <dbReference type="ChEBI" id="CHEBI:57783"/>
        <dbReference type="ChEBI" id="CHEBI:58349"/>
        <dbReference type="ChEBI" id="CHEBI:78442"/>
        <dbReference type="ChEBI" id="CHEBI:78520"/>
        <dbReference type="EC" id="1.2.1.70"/>
    </reaction>
</comment>
<dbReference type="Proteomes" id="UP000254920">
    <property type="component" value="Unassembled WGS sequence"/>
</dbReference>
<keyword evidence="18" id="KW-1185">Reference proteome</keyword>
<evidence type="ECO:0000256" key="4">
    <source>
        <dbReference type="ARBA" id="ARBA00022857"/>
    </source>
</evidence>
<gene>
    <name evidence="8 17" type="primary">hemA</name>
    <name evidence="17" type="ORF">NCTC12475_00100</name>
</gene>
<feature type="site" description="Important for activity" evidence="8 12">
    <location>
        <position position="100"/>
    </location>
</feature>
<dbReference type="Pfam" id="PF00745">
    <property type="entry name" value="GlutR_dimer"/>
    <property type="match status" value="1"/>
</dbReference>
<evidence type="ECO:0000259" key="15">
    <source>
        <dbReference type="Pfam" id="PF01488"/>
    </source>
</evidence>
<dbReference type="STRING" id="32024.GCA_000788295_00210"/>
<evidence type="ECO:0000256" key="7">
    <source>
        <dbReference type="ARBA" id="ARBA00047464"/>
    </source>
</evidence>
<feature type="binding site" evidence="8 10">
    <location>
        <begin position="115"/>
        <end position="117"/>
    </location>
    <ligand>
        <name>substrate</name>
    </ligand>
</feature>
<evidence type="ECO:0000256" key="8">
    <source>
        <dbReference type="HAMAP-Rule" id="MF_00087"/>
    </source>
</evidence>
<evidence type="ECO:0000259" key="16">
    <source>
        <dbReference type="Pfam" id="PF05201"/>
    </source>
</evidence>
<feature type="domain" description="Quinate/shikimate 5-dehydrogenase/glutamyl-tRNA reductase" evidence="15">
    <location>
        <begin position="173"/>
        <end position="301"/>
    </location>
</feature>
<evidence type="ECO:0000313" key="17">
    <source>
        <dbReference type="EMBL" id="SUX09583.1"/>
    </source>
</evidence>
<keyword evidence="4 8" id="KW-0521">NADP</keyword>
<dbReference type="InterPro" id="IPR015895">
    <property type="entry name" value="4pyrrol_synth_GluRdtase_N"/>
</dbReference>
<evidence type="ECO:0000256" key="11">
    <source>
        <dbReference type="PIRSR" id="PIRSR000445-3"/>
    </source>
</evidence>
<sequence>MHYMSISFTHKNTDICVREKLSFSDNENKRKFLQNICSSKYISEAMVLSTCNRVEIFTRSLEHKEAEDLILSQLHQSSGIDLEELTTRADIYEDEGSIHHLFSVASSLDSLVIGETQIVGQLKDAFIFAYENGFAKLNISRAMHYAFKCAASIRNSTDISKNHISVSSVAVAKAKEIFGSIENIEALIVGAGEMSRLAGKHLVASGAKVTIINRSLENAKDLADELGINASYDSISKLAQYINKNKIIFSATGSSNPVITDDMLENKDFDRYFFDIAVPRDIDITPTDKIHIFAVDDLDEIVKKNTTIREEQAQIAYALVGDMTNEFFKWIQSLSSTPIIKALRFKAKEVAENEIQKAIKKGYLKNSDKEEARKLVHQVFKAFLHTPSVNLKDLGNKVEADAIIRSVQYIFDIQDKFKEFNFYKCEYEWEKDSEI</sequence>
<dbReference type="GO" id="GO:0008883">
    <property type="term" value="F:glutamyl-tRNA reductase activity"/>
    <property type="evidence" value="ECO:0007669"/>
    <property type="project" value="UniProtKB-UniRule"/>
</dbReference>
<dbReference type="CDD" id="cd05213">
    <property type="entry name" value="NAD_bind_Glutamyl_tRNA_reduct"/>
    <property type="match status" value="1"/>
</dbReference>
<feature type="domain" description="Glutamyl-tRNA reductase N-terminal" evidence="16">
    <location>
        <begin position="6"/>
        <end position="157"/>
    </location>
</feature>
<dbReference type="HAMAP" id="MF_00087">
    <property type="entry name" value="Glu_tRNA_reductase"/>
    <property type="match status" value="1"/>
</dbReference>
<feature type="binding site" evidence="8 10">
    <location>
        <position position="110"/>
    </location>
    <ligand>
        <name>substrate</name>
    </ligand>
</feature>
<protein>
    <recommendedName>
        <fullName evidence="3 8">Glutamyl-tRNA reductase</fullName>
        <shortName evidence="8">GluTR</shortName>
        <ecNumber evidence="3 8">1.2.1.70</ecNumber>
    </recommendedName>
</protein>
<dbReference type="PANTHER" id="PTHR43013">
    <property type="entry name" value="GLUTAMYL-TRNA REDUCTASE"/>
    <property type="match status" value="1"/>
</dbReference>
<dbReference type="InterPro" id="IPR036343">
    <property type="entry name" value="GluRdtase_N_sf"/>
</dbReference>
<dbReference type="Pfam" id="PF05201">
    <property type="entry name" value="GlutR_N"/>
    <property type="match status" value="1"/>
</dbReference>
<dbReference type="PIRSF" id="PIRSF000445">
    <property type="entry name" value="4pyrrol_synth_GluRdtase"/>
    <property type="match status" value="1"/>
</dbReference>
<evidence type="ECO:0000256" key="6">
    <source>
        <dbReference type="ARBA" id="ARBA00023244"/>
    </source>
</evidence>
<dbReference type="NCBIfam" id="TIGR01035">
    <property type="entry name" value="hemA"/>
    <property type="match status" value="1"/>
</dbReference>
<dbReference type="PROSITE" id="PS00747">
    <property type="entry name" value="GLUTR"/>
    <property type="match status" value="1"/>
</dbReference>
<dbReference type="InterPro" id="IPR015896">
    <property type="entry name" value="4pyrrol_synth_GluRdtase_dimer"/>
</dbReference>
<feature type="binding site" evidence="8 10">
    <location>
        <begin position="50"/>
        <end position="53"/>
    </location>
    <ligand>
        <name>substrate</name>
    </ligand>
</feature>
<dbReference type="Pfam" id="PF01488">
    <property type="entry name" value="Shikimate_DH"/>
    <property type="match status" value="1"/>
</dbReference>
<evidence type="ECO:0000256" key="12">
    <source>
        <dbReference type="PIRSR" id="PIRSR000445-4"/>
    </source>
</evidence>
<dbReference type="OrthoDB" id="110209at2"/>
<dbReference type="Gene3D" id="3.40.50.720">
    <property type="entry name" value="NAD(P)-binding Rossmann-like Domain"/>
    <property type="match status" value="1"/>
</dbReference>
<dbReference type="PANTHER" id="PTHR43013:SF1">
    <property type="entry name" value="GLUTAMYL-TRNA REDUCTASE"/>
    <property type="match status" value="1"/>
</dbReference>
<dbReference type="InterPro" id="IPR000343">
    <property type="entry name" value="4pyrrol_synth_GluRdtase"/>
</dbReference>
<reference evidence="17 18" key="1">
    <citation type="submission" date="2018-06" db="EMBL/GenBank/DDBJ databases">
        <authorList>
            <consortium name="Pathogen Informatics"/>
            <person name="Doyle S."/>
        </authorList>
    </citation>
    <scope>NUCLEOTIDE SEQUENCE [LARGE SCALE GENOMIC DNA]</scope>
    <source>
        <strain evidence="17 18">NCTC12475</strain>
    </source>
</reference>
<dbReference type="UniPathway" id="UPA00251">
    <property type="reaction ID" value="UER00316"/>
</dbReference>
<evidence type="ECO:0000256" key="2">
    <source>
        <dbReference type="ARBA" id="ARBA00005916"/>
    </source>
</evidence>
<evidence type="ECO:0000256" key="13">
    <source>
        <dbReference type="RuleBase" id="RU000584"/>
    </source>
</evidence>
<dbReference type="AlphaFoldDB" id="A0A381DGU6"/>
<evidence type="ECO:0000256" key="1">
    <source>
        <dbReference type="ARBA" id="ARBA00005059"/>
    </source>
</evidence>
<dbReference type="GO" id="GO:0050661">
    <property type="term" value="F:NADP binding"/>
    <property type="evidence" value="ECO:0007669"/>
    <property type="project" value="InterPro"/>
</dbReference>
<dbReference type="GeneID" id="93090552"/>
<comment type="function">
    <text evidence="8">Catalyzes the NADPH-dependent reduction of glutamyl-tRNA(Glu) to glutamate 1-semialdehyde (GSA).</text>
</comment>
<dbReference type="Gene3D" id="3.30.460.30">
    <property type="entry name" value="Glutamyl-tRNA reductase, N-terminal domain"/>
    <property type="match status" value="1"/>
</dbReference>